<dbReference type="PROSITE" id="PS50893">
    <property type="entry name" value="ABC_TRANSPORTER_2"/>
    <property type="match status" value="1"/>
</dbReference>
<feature type="transmembrane region" description="Helical" evidence="8">
    <location>
        <begin position="253"/>
        <end position="274"/>
    </location>
</feature>
<feature type="domain" description="ABC transmembrane type-1" evidence="10">
    <location>
        <begin position="22"/>
        <end position="305"/>
    </location>
</feature>
<reference evidence="11 12" key="1">
    <citation type="submission" date="2021-05" db="EMBL/GenBank/DDBJ databases">
        <title>Novel Bacillus species.</title>
        <authorList>
            <person name="Liu G."/>
        </authorList>
    </citation>
    <scope>NUCLEOTIDE SEQUENCE [LARGE SCALE GENOMIC DNA]</scope>
    <source>
        <strain evidence="11 12">FJAT-49732</strain>
    </source>
</reference>
<dbReference type="SUPFAM" id="SSF90123">
    <property type="entry name" value="ABC transporter transmembrane region"/>
    <property type="match status" value="1"/>
</dbReference>
<feature type="transmembrane region" description="Helical" evidence="8">
    <location>
        <begin position="59"/>
        <end position="80"/>
    </location>
</feature>
<dbReference type="EMBL" id="JAGYPJ010000001">
    <property type="protein sequence ID" value="MBS4199338.1"/>
    <property type="molecule type" value="Genomic_DNA"/>
</dbReference>
<evidence type="ECO:0000256" key="7">
    <source>
        <dbReference type="ARBA" id="ARBA00023136"/>
    </source>
</evidence>
<evidence type="ECO:0000256" key="5">
    <source>
        <dbReference type="ARBA" id="ARBA00022840"/>
    </source>
</evidence>
<dbReference type="Proteomes" id="UP000682713">
    <property type="component" value="Unassembled WGS sequence"/>
</dbReference>
<dbReference type="InterPro" id="IPR003593">
    <property type="entry name" value="AAA+_ATPase"/>
</dbReference>
<keyword evidence="4" id="KW-0547">Nucleotide-binding</keyword>
<keyword evidence="7 8" id="KW-0472">Membrane</keyword>
<evidence type="ECO:0000256" key="8">
    <source>
        <dbReference type="SAM" id="Phobius"/>
    </source>
</evidence>
<name>A0A942YJG7_9BACI</name>
<organism evidence="11 12">
    <name type="scientific">Lederbergia citrisecunda</name>
    <dbReference type="NCBI Taxonomy" id="2833583"/>
    <lineage>
        <taxon>Bacteria</taxon>
        <taxon>Bacillati</taxon>
        <taxon>Bacillota</taxon>
        <taxon>Bacilli</taxon>
        <taxon>Bacillales</taxon>
        <taxon>Bacillaceae</taxon>
        <taxon>Lederbergia</taxon>
    </lineage>
</organism>
<feature type="transmembrane region" description="Helical" evidence="8">
    <location>
        <begin position="164"/>
        <end position="181"/>
    </location>
</feature>
<protein>
    <submittedName>
        <fullName evidence="11">ABC transporter ATP-binding protein</fullName>
    </submittedName>
</protein>
<dbReference type="PROSITE" id="PS00211">
    <property type="entry name" value="ABC_TRANSPORTER_1"/>
    <property type="match status" value="1"/>
</dbReference>
<keyword evidence="6 8" id="KW-1133">Transmembrane helix</keyword>
<evidence type="ECO:0000259" key="9">
    <source>
        <dbReference type="PROSITE" id="PS50893"/>
    </source>
</evidence>
<dbReference type="Gene3D" id="3.40.50.300">
    <property type="entry name" value="P-loop containing nucleotide triphosphate hydrolases"/>
    <property type="match status" value="1"/>
</dbReference>
<dbReference type="Pfam" id="PF00664">
    <property type="entry name" value="ABC_membrane"/>
    <property type="match status" value="1"/>
</dbReference>
<dbReference type="CDD" id="cd18549">
    <property type="entry name" value="ABC_6TM_YwjA_like"/>
    <property type="match status" value="1"/>
</dbReference>
<gene>
    <name evidence="11" type="ORF">KHA93_06700</name>
</gene>
<dbReference type="InterPro" id="IPR036640">
    <property type="entry name" value="ABC1_TM_sf"/>
</dbReference>
<evidence type="ECO:0000313" key="11">
    <source>
        <dbReference type="EMBL" id="MBS4199338.1"/>
    </source>
</evidence>
<comment type="caution">
    <text evidence="11">The sequence shown here is derived from an EMBL/GenBank/DDBJ whole genome shotgun (WGS) entry which is preliminary data.</text>
</comment>
<dbReference type="Gene3D" id="1.20.1560.10">
    <property type="entry name" value="ABC transporter type 1, transmembrane domain"/>
    <property type="match status" value="2"/>
</dbReference>
<dbReference type="AlphaFoldDB" id="A0A942YJG7"/>
<dbReference type="InterPro" id="IPR003439">
    <property type="entry name" value="ABC_transporter-like_ATP-bd"/>
</dbReference>
<dbReference type="InterPro" id="IPR017871">
    <property type="entry name" value="ABC_transporter-like_CS"/>
</dbReference>
<evidence type="ECO:0000256" key="1">
    <source>
        <dbReference type="ARBA" id="ARBA00004651"/>
    </source>
</evidence>
<feature type="domain" description="ABC transporter" evidence="9">
    <location>
        <begin position="339"/>
        <end position="574"/>
    </location>
</feature>
<keyword evidence="5 11" id="KW-0067">ATP-binding</keyword>
<feature type="transmembrane region" description="Helical" evidence="8">
    <location>
        <begin position="20"/>
        <end position="39"/>
    </location>
</feature>
<sequence length="578" mass="65942">MNNRIKKFLSYYKPYLRLFYTVMACALVGSAIALLYPLLTRYITKNILTNDLSNALNQIYIVCGIMLVLVVLQNLCQFVVDYHGHKMGAMMESDMRRELFEHYQKLSFNFYDTQKIGQLMSRVTNDLFLLSELYHHGPEDYMKYFIKFVGSFVILFFINAKLTLAIFCFLPFMAVFALYFNKKLNIALRRNKDRIADINAQVEDNLSGIRVVQSFGNENFEVEKFNYENNRFLESRKNGYKSEAYFYTRMDTFIQLITITVIVFGSINIVHASLDLADMITFLLYIAYLIEPIQKLTHVTTQFQDGITGFDRFMEMLEIEPSIKDSSNAMELKNVQGDVKFKNVGFSYNGNNQSVLNNISLDINSGDYIALVGPSGIGKTTLCSLIPRFYDVNEGEILIDGVNVKDISLHSLRRNIGIVQQDVYLFAGTVLENIRYGKPEATNEEIIEAAKNANAHDFIIALPNGYETDIGQRGVKLSGGQKQRLSIARVFLKNPPVLIFDEATSALDNESEKIVKDSLEALAKNRTTIVIAHRLSTIRNAERIIVLTDDGISEEGTHEELLSLDRTYAQLYNMQFVI</sequence>
<dbReference type="InterPro" id="IPR027417">
    <property type="entry name" value="P-loop_NTPase"/>
</dbReference>
<evidence type="ECO:0000259" key="10">
    <source>
        <dbReference type="PROSITE" id="PS50929"/>
    </source>
</evidence>
<evidence type="ECO:0000256" key="4">
    <source>
        <dbReference type="ARBA" id="ARBA00022741"/>
    </source>
</evidence>
<keyword evidence="3 8" id="KW-0812">Transmembrane</keyword>
<dbReference type="GO" id="GO:0005524">
    <property type="term" value="F:ATP binding"/>
    <property type="evidence" value="ECO:0007669"/>
    <property type="project" value="UniProtKB-KW"/>
</dbReference>
<comment type="subcellular location">
    <subcellularLocation>
        <location evidence="1">Cell membrane</location>
        <topology evidence="1">Multi-pass membrane protein</topology>
    </subcellularLocation>
</comment>
<dbReference type="GO" id="GO:0015421">
    <property type="term" value="F:ABC-type oligopeptide transporter activity"/>
    <property type="evidence" value="ECO:0007669"/>
    <property type="project" value="TreeGrafter"/>
</dbReference>
<dbReference type="InterPro" id="IPR039421">
    <property type="entry name" value="Type_1_exporter"/>
</dbReference>
<dbReference type="GO" id="GO:0016887">
    <property type="term" value="F:ATP hydrolysis activity"/>
    <property type="evidence" value="ECO:0007669"/>
    <property type="project" value="InterPro"/>
</dbReference>
<dbReference type="PROSITE" id="PS50929">
    <property type="entry name" value="ABC_TM1F"/>
    <property type="match status" value="1"/>
</dbReference>
<dbReference type="SUPFAM" id="SSF52540">
    <property type="entry name" value="P-loop containing nucleoside triphosphate hydrolases"/>
    <property type="match status" value="1"/>
</dbReference>
<dbReference type="InterPro" id="IPR011527">
    <property type="entry name" value="ABC1_TM_dom"/>
</dbReference>
<comment type="similarity">
    <text evidence="2">Belongs to the ABC transporter superfamily.</text>
</comment>
<dbReference type="PANTHER" id="PTHR43394:SF1">
    <property type="entry name" value="ATP-BINDING CASSETTE SUB-FAMILY B MEMBER 10, MITOCHONDRIAL"/>
    <property type="match status" value="1"/>
</dbReference>
<evidence type="ECO:0000256" key="2">
    <source>
        <dbReference type="ARBA" id="ARBA00005417"/>
    </source>
</evidence>
<proteinExistence type="inferred from homology"/>
<dbReference type="Pfam" id="PF00005">
    <property type="entry name" value="ABC_tran"/>
    <property type="match status" value="1"/>
</dbReference>
<keyword evidence="12" id="KW-1185">Reference proteome</keyword>
<dbReference type="RefSeq" id="WP_213110026.1">
    <property type="nucleotide sequence ID" value="NZ_JAGYPJ010000001.1"/>
</dbReference>
<dbReference type="GO" id="GO:0005886">
    <property type="term" value="C:plasma membrane"/>
    <property type="evidence" value="ECO:0007669"/>
    <property type="project" value="UniProtKB-SubCell"/>
</dbReference>
<evidence type="ECO:0000256" key="6">
    <source>
        <dbReference type="ARBA" id="ARBA00022989"/>
    </source>
</evidence>
<dbReference type="FunFam" id="3.40.50.300:FF:000218">
    <property type="entry name" value="Multidrug ABC transporter ATP-binding protein"/>
    <property type="match status" value="1"/>
</dbReference>
<evidence type="ECO:0000256" key="3">
    <source>
        <dbReference type="ARBA" id="ARBA00022692"/>
    </source>
</evidence>
<dbReference type="CDD" id="cd03251">
    <property type="entry name" value="ABCC_MsbA"/>
    <property type="match status" value="1"/>
</dbReference>
<dbReference type="SMART" id="SM00382">
    <property type="entry name" value="AAA"/>
    <property type="match status" value="1"/>
</dbReference>
<evidence type="ECO:0000313" key="12">
    <source>
        <dbReference type="Proteomes" id="UP000682713"/>
    </source>
</evidence>
<dbReference type="PANTHER" id="PTHR43394">
    <property type="entry name" value="ATP-DEPENDENT PERMEASE MDL1, MITOCHONDRIAL"/>
    <property type="match status" value="1"/>
</dbReference>
<accession>A0A942YJG7</accession>